<dbReference type="Pfam" id="PF05116">
    <property type="entry name" value="S6PP"/>
    <property type="match status" value="1"/>
</dbReference>
<dbReference type="PROSITE" id="PS50893">
    <property type="entry name" value="ABC_TRANSPORTER_2"/>
    <property type="match status" value="1"/>
</dbReference>
<comment type="similarity">
    <text evidence="5">Belongs to the ABC transporter superfamily. ABCG family. Eye pigment precursor importer (TC 3.A.1.204) subfamily.</text>
</comment>
<evidence type="ECO:0000256" key="4">
    <source>
        <dbReference type="ARBA" id="ARBA00005070"/>
    </source>
</evidence>
<dbReference type="FunFam" id="3.40.50.300:FF:000337">
    <property type="entry name" value="ABC transporter G family member 22"/>
    <property type="match status" value="1"/>
</dbReference>
<dbReference type="NCBIfam" id="TIGR01485">
    <property type="entry name" value="SPP_plant-cyano"/>
    <property type="match status" value="1"/>
</dbReference>
<evidence type="ECO:0000256" key="13">
    <source>
        <dbReference type="ARBA" id="ARBA00022842"/>
    </source>
</evidence>
<dbReference type="SUPFAM" id="SSF52540">
    <property type="entry name" value="P-loop containing nucleoside triphosphate hydrolases"/>
    <property type="match status" value="1"/>
</dbReference>
<organism evidence="20 21">
    <name type="scientific">Salix dunnii</name>
    <dbReference type="NCBI Taxonomy" id="1413687"/>
    <lineage>
        <taxon>Eukaryota</taxon>
        <taxon>Viridiplantae</taxon>
        <taxon>Streptophyta</taxon>
        <taxon>Embryophyta</taxon>
        <taxon>Tracheophyta</taxon>
        <taxon>Spermatophyta</taxon>
        <taxon>Magnoliopsida</taxon>
        <taxon>eudicotyledons</taxon>
        <taxon>Gunneridae</taxon>
        <taxon>Pentapetalae</taxon>
        <taxon>rosids</taxon>
        <taxon>fabids</taxon>
        <taxon>Malpighiales</taxon>
        <taxon>Salicaceae</taxon>
        <taxon>Saliceae</taxon>
        <taxon>Salix</taxon>
    </lineage>
</organism>
<evidence type="ECO:0000313" key="20">
    <source>
        <dbReference type="EMBL" id="KAF9680773.1"/>
    </source>
</evidence>
<dbReference type="InterPro" id="IPR006379">
    <property type="entry name" value="HAD-SF_hydro_IIB"/>
</dbReference>
<dbReference type="SFLD" id="SFLDF00043">
    <property type="entry name" value="sucrose-phosphatase"/>
    <property type="match status" value="1"/>
</dbReference>
<dbReference type="NCBIfam" id="TIGR01484">
    <property type="entry name" value="HAD-SF-IIB"/>
    <property type="match status" value="1"/>
</dbReference>
<evidence type="ECO:0000259" key="19">
    <source>
        <dbReference type="PROSITE" id="PS50893"/>
    </source>
</evidence>
<keyword evidence="15 18" id="KW-0472">Membrane</keyword>
<feature type="domain" description="ABC transporter" evidence="19">
    <location>
        <begin position="278"/>
        <end position="525"/>
    </location>
</feature>
<comment type="catalytic activity">
    <reaction evidence="16">
        <text>sucrose 6(F)-phosphate + H2O = sucrose + phosphate</text>
        <dbReference type="Rhea" id="RHEA:19289"/>
        <dbReference type="ChEBI" id="CHEBI:15377"/>
        <dbReference type="ChEBI" id="CHEBI:17992"/>
        <dbReference type="ChEBI" id="CHEBI:43474"/>
        <dbReference type="ChEBI" id="CHEBI:57723"/>
        <dbReference type="EC" id="3.1.3.24"/>
    </reaction>
</comment>
<dbReference type="GO" id="GO:0050307">
    <property type="term" value="F:sucrose-phosphate phosphatase activity"/>
    <property type="evidence" value="ECO:0007669"/>
    <property type="project" value="UniProtKB-EC"/>
</dbReference>
<dbReference type="Gene3D" id="3.90.1070.10">
    <property type="match status" value="1"/>
</dbReference>
<evidence type="ECO:0000256" key="12">
    <source>
        <dbReference type="ARBA" id="ARBA00022840"/>
    </source>
</evidence>
<dbReference type="Pfam" id="PF01061">
    <property type="entry name" value="ABC2_membrane"/>
    <property type="match status" value="1"/>
</dbReference>
<evidence type="ECO:0000256" key="9">
    <source>
        <dbReference type="ARBA" id="ARBA00022448"/>
    </source>
</evidence>
<feature type="transmembrane region" description="Helical" evidence="18">
    <location>
        <begin position="848"/>
        <end position="866"/>
    </location>
</feature>
<feature type="region of interest" description="Disordered" evidence="17">
    <location>
        <begin position="39"/>
        <end position="81"/>
    </location>
</feature>
<evidence type="ECO:0000256" key="10">
    <source>
        <dbReference type="ARBA" id="ARBA00022692"/>
    </source>
</evidence>
<dbReference type="PANTHER" id="PTHR48041">
    <property type="entry name" value="ABC TRANSPORTER G FAMILY MEMBER 28"/>
    <property type="match status" value="1"/>
</dbReference>
<keyword evidence="11" id="KW-0547">Nucleotide-binding</keyword>
<dbReference type="InterPro" id="IPR050352">
    <property type="entry name" value="ABCG_transporters"/>
</dbReference>
<dbReference type="InterPro" id="IPR023214">
    <property type="entry name" value="HAD_sf"/>
</dbReference>
<dbReference type="GO" id="GO:0016887">
    <property type="term" value="F:ATP hydrolysis activity"/>
    <property type="evidence" value="ECO:0007669"/>
    <property type="project" value="InterPro"/>
</dbReference>
<dbReference type="SFLD" id="SFLDG01141">
    <property type="entry name" value="C2.B.1:_Sucrose_Phosphatase_Li"/>
    <property type="match status" value="1"/>
</dbReference>
<dbReference type="PROSITE" id="PS00211">
    <property type="entry name" value="ABC_TRANSPORTER_1"/>
    <property type="match status" value="1"/>
</dbReference>
<evidence type="ECO:0000256" key="17">
    <source>
        <dbReference type="SAM" id="MobiDB-lite"/>
    </source>
</evidence>
<dbReference type="InterPro" id="IPR027417">
    <property type="entry name" value="P-loop_NTPase"/>
</dbReference>
<evidence type="ECO:0000256" key="1">
    <source>
        <dbReference type="ARBA" id="ARBA00001946"/>
    </source>
</evidence>
<dbReference type="InterPro" id="IPR043926">
    <property type="entry name" value="ABCG_dom"/>
</dbReference>
<evidence type="ECO:0000313" key="21">
    <source>
        <dbReference type="Proteomes" id="UP000657918"/>
    </source>
</evidence>
<dbReference type="InterPro" id="IPR017871">
    <property type="entry name" value="ABC_transporter-like_CS"/>
</dbReference>
<dbReference type="Pfam" id="PF19055">
    <property type="entry name" value="ABC2_membrane_7"/>
    <property type="match status" value="1"/>
</dbReference>
<dbReference type="Pfam" id="PF00005">
    <property type="entry name" value="ABC_tran"/>
    <property type="match status" value="1"/>
</dbReference>
<feature type="transmembrane region" description="Helical" evidence="18">
    <location>
        <begin position="748"/>
        <end position="770"/>
    </location>
</feature>
<evidence type="ECO:0000256" key="8">
    <source>
        <dbReference type="ARBA" id="ARBA00013112"/>
    </source>
</evidence>
<evidence type="ECO:0000256" key="6">
    <source>
        <dbReference type="ARBA" id="ARBA00007211"/>
    </source>
</evidence>
<comment type="subunit">
    <text evidence="7">Homodimer.</text>
</comment>
<dbReference type="GO" id="GO:0140359">
    <property type="term" value="F:ABC-type transporter activity"/>
    <property type="evidence" value="ECO:0007669"/>
    <property type="project" value="InterPro"/>
</dbReference>
<dbReference type="InterPro" id="IPR036412">
    <property type="entry name" value="HAD-like_sf"/>
</dbReference>
<evidence type="ECO:0000256" key="11">
    <source>
        <dbReference type="ARBA" id="ARBA00022741"/>
    </source>
</evidence>
<evidence type="ECO:0000256" key="14">
    <source>
        <dbReference type="ARBA" id="ARBA00022989"/>
    </source>
</evidence>
<dbReference type="SFLD" id="SFLDS00003">
    <property type="entry name" value="Haloacid_Dehalogenase"/>
    <property type="match status" value="1"/>
</dbReference>
<dbReference type="GO" id="GO:0005986">
    <property type="term" value="P:sucrose biosynthetic process"/>
    <property type="evidence" value="ECO:0007669"/>
    <property type="project" value="UniProtKB-UniPathway"/>
</dbReference>
<evidence type="ECO:0000256" key="7">
    <source>
        <dbReference type="ARBA" id="ARBA00011738"/>
    </source>
</evidence>
<dbReference type="EMBL" id="JADGMS010000006">
    <property type="protein sequence ID" value="KAF9680773.1"/>
    <property type="molecule type" value="Genomic_DNA"/>
</dbReference>
<evidence type="ECO:0000256" key="5">
    <source>
        <dbReference type="ARBA" id="ARBA00005814"/>
    </source>
</evidence>
<evidence type="ECO:0000256" key="16">
    <source>
        <dbReference type="ARBA" id="ARBA00048036"/>
    </source>
</evidence>
<dbReference type="EC" id="3.1.3.24" evidence="8"/>
<dbReference type="InterPro" id="IPR032710">
    <property type="entry name" value="NTF2-like_dom_sf"/>
</dbReference>
<evidence type="ECO:0000256" key="2">
    <source>
        <dbReference type="ARBA" id="ARBA00003645"/>
    </source>
</evidence>
<comment type="pathway">
    <text evidence="4">Glycan biosynthesis; sucrose biosynthesis; sucrose from D-fructose 6-phosphate and UDP-alpha-D-glucose: step 2/2.</text>
</comment>
<keyword evidence="14 18" id="KW-1133">Transmembrane helix</keyword>
<keyword evidence="21" id="KW-1185">Reference proteome</keyword>
<evidence type="ECO:0000256" key="18">
    <source>
        <dbReference type="SAM" id="Phobius"/>
    </source>
</evidence>
<protein>
    <recommendedName>
        <fullName evidence="8">sucrose-phosphate phosphatase</fullName>
        <ecNumber evidence="8">3.1.3.24</ecNumber>
    </recommendedName>
</protein>
<reference evidence="20 21" key="1">
    <citation type="submission" date="2020-10" db="EMBL/GenBank/DDBJ databases">
        <title>Plant Genome Project.</title>
        <authorList>
            <person name="Zhang R.-G."/>
        </authorList>
    </citation>
    <scope>NUCLEOTIDE SEQUENCE [LARGE SCALE GENOMIC DNA]</scope>
    <source>
        <strain evidence="20">FAFU-HL-1</strain>
        <tissue evidence="20">Leaf</tissue>
    </source>
</reference>
<comment type="subcellular location">
    <subcellularLocation>
        <location evidence="3">Membrane</location>
        <topology evidence="3">Multi-pass membrane protein</topology>
    </subcellularLocation>
</comment>
<keyword evidence="12" id="KW-0067">ATP-binding</keyword>
<name>A0A835K4M4_9ROSI</name>
<proteinExistence type="inferred from homology"/>
<feature type="compositionally biased region" description="Low complexity" evidence="17">
    <location>
        <begin position="64"/>
        <end position="73"/>
    </location>
</feature>
<dbReference type="GO" id="GO:0016020">
    <property type="term" value="C:membrane"/>
    <property type="evidence" value="ECO:0007669"/>
    <property type="project" value="UniProtKB-SubCell"/>
</dbReference>
<dbReference type="SMART" id="SM00382">
    <property type="entry name" value="AAA"/>
    <property type="match status" value="1"/>
</dbReference>
<dbReference type="OrthoDB" id="66620at2759"/>
<dbReference type="InterPro" id="IPR003593">
    <property type="entry name" value="AAA+_ATPase"/>
</dbReference>
<dbReference type="Gene3D" id="3.40.50.300">
    <property type="entry name" value="P-loop containing nucleotide triphosphate hydrolases"/>
    <property type="match status" value="1"/>
</dbReference>
<dbReference type="Gene3D" id="3.10.450.50">
    <property type="match status" value="1"/>
</dbReference>
<dbReference type="Gene3D" id="3.40.50.1000">
    <property type="entry name" value="HAD superfamily/HAD-like"/>
    <property type="match status" value="1"/>
</dbReference>
<dbReference type="InterPro" id="IPR013679">
    <property type="entry name" value="SPP_C"/>
</dbReference>
<comment type="cofactor">
    <cofactor evidence="1">
        <name>Mg(2+)</name>
        <dbReference type="ChEBI" id="CHEBI:18420"/>
    </cofactor>
</comment>
<feature type="transmembrane region" description="Helical" evidence="18">
    <location>
        <begin position="640"/>
        <end position="660"/>
    </location>
</feature>
<accession>A0A835K4M4</accession>
<dbReference type="InterPro" id="IPR006380">
    <property type="entry name" value="SPP-like_dom"/>
</dbReference>
<dbReference type="UniPathway" id="UPA00371">
    <property type="reaction ID" value="UER00546"/>
</dbReference>
<dbReference type="SUPFAM" id="SSF54427">
    <property type="entry name" value="NTF2-like"/>
    <property type="match status" value="1"/>
</dbReference>
<dbReference type="GO" id="GO:0000287">
    <property type="term" value="F:magnesium ion binding"/>
    <property type="evidence" value="ECO:0007669"/>
    <property type="project" value="InterPro"/>
</dbReference>
<keyword evidence="13" id="KW-0460">Magnesium</keyword>
<dbReference type="InterPro" id="IPR003439">
    <property type="entry name" value="ABC_transporter-like_ATP-bd"/>
</dbReference>
<evidence type="ECO:0000256" key="3">
    <source>
        <dbReference type="ARBA" id="ARBA00004141"/>
    </source>
</evidence>
<comment type="function">
    <text evidence="2">Catalyzes the final step of sucrose synthesis.</text>
</comment>
<gene>
    <name evidence="20" type="ORF">SADUNF_Sadunf06G0156400</name>
</gene>
<dbReference type="Pfam" id="PF08472">
    <property type="entry name" value="S6PP_C"/>
    <property type="match status" value="1"/>
</dbReference>
<feature type="region of interest" description="Disordered" evidence="17">
    <location>
        <begin position="1"/>
        <end position="23"/>
    </location>
</feature>
<comment type="caution">
    <text evidence="20">The sequence shown here is derived from an EMBL/GenBank/DDBJ whole genome shotgun (WGS) entry which is preliminary data.</text>
</comment>
<dbReference type="PANTHER" id="PTHR48041:SF94">
    <property type="entry name" value="ABC TRANSPORTER G FAMILY MEMBER 22"/>
    <property type="match status" value="1"/>
</dbReference>
<keyword evidence="9" id="KW-0813">Transport</keyword>
<dbReference type="Proteomes" id="UP000657918">
    <property type="component" value="Unassembled WGS sequence"/>
</dbReference>
<feature type="transmembrane region" description="Helical" evidence="18">
    <location>
        <begin position="782"/>
        <end position="801"/>
    </location>
</feature>
<dbReference type="NCBIfam" id="TIGR01482">
    <property type="entry name" value="SPP-subfamily"/>
    <property type="match status" value="1"/>
</dbReference>
<evidence type="ECO:0000256" key="15">
    <source>
        <dbReference type="ARBA" id="ARBA00023136"/>
    </source>
</evidence>
<keyword evidence="10 18" id="KW-0812">Transmembrane</keyword>
<dbReference type="GO" id="GO:0005524">
    <property type="term" value="F:ATP binding"/>
    <property type="evidence" value="ECO:0007669"/>
    <property type="project" value="UniProtKB-KW"/>
</dbReference>
<dbReference type="SUPFAM" id="SSF56784">
    <property type="entry name" value="HAD-like"/>
    <property type="match status" value="1"/>
</dbReference>
<dbReference type="CDD" id="cd02605">
    <property type="entry name" value="HAD_SPP"/>
    <property type="match status" value="1"/>
</dbReference>
<sequence>MQNSPQDCNMEKANASLERTKSEQLVETVDAAFKSPKNNEAIGVSEGGGTLSGMSSKRLMTAASPGRSSSGGSKNTHIRKSRSAQMKFELDDVNSGAALSRASSASLGFSFSFTGFNMPPDEIADSMLFSDDDIRKSIHTFFSFSWIIHGVARIWMEILSLSFVFPYSVVMLMSSISNIENLQRVYPPPSPPFKNIYKLRLPYGPQVLGQGDERVVLDIEVTEFSLLLIEFAEIFKLRPLQPHLQELFPVSMVDAAEDLEAGMCKPKFQTEPTLPIFLKFRDVTSKVIIKGMTSTEEKHILNGISGSVDPGEVLALMGPSGSGKTTLLNLLGGRLNRPIVGGGSITYNDGPFSKFLKSRIGFVTQDDILFPHLTVKETLTYAALLRLPKTLTKEQKEKRAVDVIYELGLERCQDTMIGSSFVRGVSGGERKRVCVGNEIIINPSILFLDEPTSGLDSTTALKTVQLLQDMAVGGKTVVTTIHQPSSRLFHKFDKLILLGKGSSLYFGKSSEAMLYFSSIGCNPLIAMNPAEFLLDLANGNINDVSVPSELEDKVQIGNSDAGKRNRKPSPAVVHEYLVEAYETRVADKEKKKLMVPTPLDEEVKAKVSSRKRQWGASWWQQYTILFCRGIKERRHDYFSWLRITQVLSTAIILGLLWWNSDSNSLKGLQDQAGLLFFIAVFWGFFPVFTAIFTFPQERAMLSKERAADMYRLSAYFLARTTSDLPLDLILPVLFLLVVYFMAGLRMSAASFFLTMLTVFLCIIAAQGLGLAIGATLMDLKRATTLASVTVMTFMLAGGYFVKKVPVFVSWIRYMSFNYHTYKLLLKVQYKHMTPVINGTRIDSGLTEVSALVAMVFGYRLLAYISLRRMKLCAQLERSGVLTFHQLNRTFLYRDKVWDREAMDRLKAPARLMIVSDLDHTMVDHHDPENMSLLRFNALWEACYRNDSLLVFSTGRSPTLYKQLRKEKPMLTPDITIMSVGTEITYGTSMVPDDGWVGVLNQKWDRNIVTEEAGKFPELTLQSETEQRPHKVSFYVDKANAQNVMKVLSEIFAKRGLDVKIIYSGGMDLDILPQGAGKGQALAYLHKKFKTEGKLPANTLVCGDSGNDAELFSIPDVHGVMVSNAQEELLQWHAENAKDNPKVIHATERCAAGIIQAIGHFNLGPNASPRDITNLSDCESENVSASSEIVRFFMFYERWRRAEVENSELYLASVKADCDSSGILIHPSGTELSLCDAINGMRSYYGDKQGQKFRVWVDRVLSTQTGLDTWLVKFNKWELSGETSK</sequence>
<feature type="transmembrane region" description="Helical" evidence="18">
    <location>
        <begin position="716"/>
        <end position="742"/>
    </location>
</feature>
<dbReference type="InterPro" id="IPR013525">
    <property type="entry name" value="ABC2_TM"/>
</dbReference>
<feature type="transmembrane region" description="Helical" evidence="18">
    <location>
        <begin position="672"/>
        <end position="695"/>
    </location>
</feature>
<dbReference type="SFLD" id="SFLDG01140">
    <property type="entry name" value="C2.B:_Phosphomannomutase_and_P"/>
    <property type="match status" value="1"/>
</dbReference>
<comment type="similarity">
    <text evidence="6">Belongs to the sucrose phosphatase family.</text>
</comment>
<dbReference type="InterPro" id="IPR012847">
    <property type="entry name" value="Sucrose_phosphatase_pln/cyn"/>
</dbReference>